<dbReference type="KEGG" id="pvp:105289128"/>
<dbReference type="OrthoDB" id="10457722at2759"/>
<dbReference type="RefSeq" id="XP_023383894.1">
    <property type="nucleotide sequence ID" value="XM_023528126.1"/>
</dbReference>
<name>A0A6P6C934_PTEVA</name>
<sequence length="318" mass="34719">MGVSQAEISENATKCPKRSQMKKAYENRWRKRGKELLHSAWRLIRACGQKRKRGCRKLWGTWNEMEAGRAHLSPTAPTVLPNSGYPTGVRSVSAATARSLPTALLLQRPAGPHRTPSGRTRSPEDPACPQRSPQPPPLRATAWAARTLDRNSPVAVTGDSSPKSHLPLPTHRGAPSCVPDADVRSTLTAAAAAAAERWNSPTPSPTARGRRAKPPLQPLWLPPAPRWLPPPRPHTRSSHLSPPHPLEAQPIGPHARGRGSAPCRKWGRLLALLRETLVVSCTLVGRPQRCRTYLSHCAACRRTGGANLRNKSPFALQQ</sequence>
<feature type="region of interest" description="Disordered" evidence="1">
    <location>
        <begin position="102"/>
        <end position="138"/>
    </location>
</feature>
<gene>
    <name evidence="3" type="primary">LOC105289128</name>
</gene>
<feature type="region of interest" description="Disordered" evidence="1">
    <location>
        <begin position="1"/>
        <end position="24"/>
    </location>
</feature>
<organism evidence="2 3">
    <name type="scientific">Pteropus vampyrus</name>
    <name type="common">Large flying fox</name>
    <dbReference type="NCBI Taxonomy" id="132908"/>
    <lineage>
        <taxon>Eukaryota</taxon>
        <taxon>Metazoa</taxon>
        <taxon>Chordata</taxon>
        <taxon>Craniata</taxon>
        <taxon>Vertebrata</taxon>
        <taxon>Euteleostomi</taxon>
        <taxon>Mammalia</taxon>
        <taxon>Eutheria</taxon>
        <taxon>Laurasiatheria</taxon>
        <taxon>Chiroptera</taxon>
        <taxon>Yinpterochiroptera</taxon>
        <taxon>Pteropodoidea</taxon>
        <taxon>Pteropodidae</taxon>
        <taxon>Pteropodinae</taxon>
        <taxon>Pteropus</taxon>
    </lineage>
</organism>
<feature type="region of interest" description="Disordered" evidence="1">
    <location>
        <begin position="152"/>
        <end position="260"/>
    </location>
</feature>
<accession>A0A6P6C934</accession>
<protein>
    <submittedName>
        <fullName evidence="3">Atherin-like</fullName>
    </submittedName>
</protein>
<evidence type="ECO:0000256" key="1">
    <source>
        <dbReference type="SAM" id="MobiDB-lite"/>
    </source>
</evidence>
<proteinExistence type="predicted"/>
<evidence type="ECO:0000313" key="2">
    <source>
        <dbReference type="Proteomes" id="UP000515202"/>
    </source>
</evidence>
<feature type="compositionally biased region" description="Pro residues" evidence="1">
    <location>
        <begin position="215"/>
        <end position="232"/>
    </location>
</feature>
<reference evidence="3" key="1">
    <citation type="submission" date="2025-08" db="UniProtKB">
        <authorList>
            <consortium name="RefSeq"/>
        </authorList>
    </citation>
    <scope>IDENTIFICATION</scope>
    <source>
        <tissue evidence="3">Kidney</tissue>
    </source>
</reference>
<dbReference type="GeneID" id="105289128"/>
<dbReference type="AlphaFoldDB" id="A0A6P6C934"/>
<feature type="compositionally biased region" description="Polar residues" evidence="1">
    <location>
        <begin position="1"/>
        <end position="12"/>
    </location>
</feature>
<dbReference type="Proteomes" id="UP000515202">
    <property type="component" value="Unplaced"/>
</dbReference>
<evidence type="ECO:0000313" key="3">
    <source>
        <dbReference type="RefSeq" id="XP_023383894.1"/>
    </source>
</evidence>
<keyword evidence="2" id="KW-1185">Reference proteome</keyword>